<keyword evidence="3 8" id="KW-0862">Zinc</keyword>
<evidence type="ECO:0000256" key="5">
    <source>
        <dbReference type="ARBA" id="ARBA00022980"/>
    </source>
</evidence>
<dbReference type="GO" id="GO:0019843">
    <property type="term" value="F:rRNA binding"/>
    <property type="evidence" value="ECO:0007669"/>
    <property type="project" value="UniProtKB-UniRule"/>
</dbReference>
<comment type="function">
    <text evidence="8">Binds 16S rRNA, required for the assembly of 30S particles and may also be responsible for determining the conformation of the 16S rRNA at the A site.</text>
</comment>
<dbReference type="InterPro" id="IPR018271">
    <property type="entry name" value="Ribosomal_uS14_CS"/>
</dbReference>
<evidence type="ECO:0000313" key="10">
    <source>
        <dbReference type="Proteomes" id="UP000178450"/>
    </source>
</evidence>
<dbReference type="GO" id="GO:0015935">
    <property type="term" value="C:small ribosomal subunit"/>
    <property type="evidence" value="ECO:0007669"/>
    <property type="project" value="TreeGrafter"/>
</dbReference>
<feature type="binding site" evidence="8">
    <location>
        <position position="40"/>
    </location>
    <ligand>
        <name>Zn(2+)</name>
        <dbReference type="ChEBI" id="CHEBI:29105"/>
    </ligand>
</feature>
<evidence type="ECO:0000256" key="6">
    <source>
        <dbReference type="ARBA" id="ARBA00023274"/>
    </source>
</evidence>
<comment type="cofactor">
    <cofactor evidence="8">
        <name>Zn(2+)</name>
        <dbReference type="ChEBI" id="CHEBI:29105"/>
    </cofactor>
    <text evidence="8">Binds 1 zinc ion per subunit.</text>
</comment>
<comment type="subunit">
    <text evidence="8">Part of the 30S ribosomal subunit. Contacts proteins S3 and S10.</text>
</comment>
<evidence type="ECO:0000313" key="9">
    <source>
        <dbReference type="EMBL" id="OGK64422.1"/>
    </source>
</evidence>
<dbReference type="HAMAP" id="MF_01364_B">
    <property type="entry name" value="Ribosomal_uS14_2_B"/>
    <property type="match status" value="1"/>
</dbReference>
<evidence type="ECO:0000256" key="2">
    <source>
        <dbReference type="ARBA" id="ARBA00022730"/>
    </source>
</evidence>
<dbReference type="InterPro" id="IPR001209">
    <property type="entry name" value="Ribosomal_uS14"/>
</dbReference>
<keyword evidence="6 8" id="KW-0687">Ribonucleoprotein</keyword>
<dbReference type="InterPro" id="IPR043140">
    <property type="entry name" value="Ribosomal_uS14_sf"/>
</dbReference>
<feature type="binding site" evidence="8">
    <location>
        <position position="27"/>
    </location>
    <ligand>
        <name>Zn(2+)</name>
        <dbReference type="ChEBI" id="CHEBI:29105"/>
    </ligand>
</feature>
<sequence length="61" mass="6997">MAKTSDIVKFQKAQKYKTRQVNRCLICGRSRAYMRKFGLCRLCFRKAALAGEIPGVLKASW</sequence>
<dbReference type="EMBL" id="MGBG01000021">
    <property type="protein sequence ID" value="OGK64422.1"/>
    <property type="molecule type" value="Genomic_DNA"/>
</dbReference>
<evidence type="ECO:0000256" key="1">
    <source>
        <dbReference type="ARBA" id="ARBA00022723"/>
    </source>
</evidence>
<dbReference type="PANTHER" id="PTHR19836">
    <property type="entry name" value="30S RIBOSOMAL PROTEIN S14"/>
    <property type="match status" value="1"/>
</dbReference>
<evidence type="ECO:0000256" key="8">
    <source>
        <dbReference type="HAMAP-Rule" id="MF_01364"/>
    </source>
</evidence>
<dbReference type="AlphaFoldDB" id="A0A1F7K989"/>
<organism evidence="9 10">
    <name type="scientific">Candidatus Roizmanbacteria bacterium RIFOXYA1_FULL_41_12</name>
    <dbReference type="NCBI Taxonomy" id="1802082"/>
    <lineage>
        <taxon>Bacteria</taxon>
        <taxon>Candidatus Roizmaniibacteriota</taxon>
    </lineage>
</organism>
<comment type="similarity">
    <text evidence="8">Belongs to the universal ribosomal protein uS14 family. Zinc-binding uS14 subfamily.</text>
</comment>
<dbReference type="GO" id="GO:0003735">
    <property type="term" value="F:structural constituent of ribosome"/>
    <property type="evidence" value="ECO:0007669"/>
    <property type="project" value="InterPro"/>
</dbReference>
<keyword evidence="2 8" id="KW-0699">rRNA-binding</keyword>
<dbReference type="NCBIfam" id="NF005974">
    <property type="entry name" value="PRK08061.1"/>
    <property type="match status" value="1"/>
</dbReference>
<feature type="binding site" evidence="8">
    <location>
        <position position="24"/>
    </location>
    <ligand>
        <name>Zn(2+)</name>
        <dbReference type="ChEBI" id="CHEBI:29105"/>
    </ligand>
</feature>
<feature type="binding site" evidence="8">
    <location>
        <position position="43"/>
    </location>
    <ligand>
        <name>Zn(2+)</name>
        <dbReference type="ChEBI" id="CHEBI:29105"/>
    </ligand>
</feature>
<dbReference type="PANTHER" id="PTHR19836:SF19">
    <property type="entry name" value="SMALL RIBOSOMAL SUBUNIT PROTEIN US14M"/>
    <property type="match status" value="1"/>
</dbReference>
<dbReference type="SUPFAM" id="SSF57716">
    <property type="entry name" value="Glucocorticoid receptor-like (DNA-binding domain)"/>
    <property type="match status" value="1"/>
</dbReference>
<dbReference type="Proteomes" id="UP000178450">
    <property type="component" value="Unassembled WGS sequence"/>
</dbReference>
<keyword evidence="5 8" id="KW-0689">Ribosomal protein</keyword>
<evidence type="ECO:0000256" key="7">
    <source>
        <dbReference type="ARBA" id="ARBA00035167"/>
    </source>
</evidence>
<dbReference type="GO" id="GO:0006412">
    <property type="term" value="P:translation"/>
    <property type="evidence" value="ECO:0007669"/>
    <property type="project" value="UniProtKB-UniRule"/>
</dbReference>
<accession>A0A1F7K989</accession>
<name>A0A1F7K989_9BACT</name>
<protein>
    <recommendedName>
        <fullName evidence="7 8">Small ribosomal subunit protein uS14</fullName>
    </recommendedName>
</protein>
<evidence type="ECO:0000256" key="3">
    <source>
        <dbReference type="ARBA" id="ARBA00022833"/>
    </source>
</evidence>
<proteinExistence type="inferred from homology"/>
<dbReference type="GO" id="GO:0005737">
    <property type="term" value="C:cytoplasm"/>
    <property type="evidence" value="ECO:0007669"/>
    <property type="project" value="UniProtKB-ARBA"/>
</dbReference>
<keyword evidence="4 8" id="KW-0694">RNA-binding</keyword>
<dbReference type="Gene3D" id="4.10.830.10">
    <property type="entry name" value="30s Ribosomal Protein S14, Chain N"/>
    <property type="match status" value="1"/>
</dbReference>
<comment type="caution">
    <text evidence="9">The sequence shown here is derived from an EMBL/GenBank/DDBJ whole genome shotgun (WGS) entry which is preliminary data.</text>
</comment>
<gene>
    <name evidence="8" type="primary">rpsZ</name>
    <name evidence="8" type="synonym">rpsN</name>
    <name evidence="9" type="ORF">A2209_03855</name>
</gene>
<keyword evidence="1 8" id="KW-0479">Metal-binding</keyword>
<dbReference type="GO" id="GO:0008270">
    <property type="term" value="F:zinc ion binding"/>
    <property type="evidence" value="ECO:0007669"/>
    <property type="project" value="UniProtKB-UniRule"/>
</dbReference>
<reference evidence="9 10" key="1">
    <citation type="journal article" date="2016" name="Nat. Commun.">
        <title>Thousands of microbial genomes shed light on interconnected biogeochemical processes in an aquifer system.</title>
        <authorList>
            <person name="Anantharaman K."/>
            <person name="Brown C.T."/>
            <person name="Hug L.A."/>
            <person name="Sharon I."/>
            <person name="Castelle C.J."/>
            <person name="Probst A.J."/>
            <person name="Thomas B.C."/>
            <person name="Singh A."/>
            <person name="Wilkins M.J."/>
            <person name="Karaoz U."/>
            <person name="Brodie E.L."/>
            <person name="Williams K.H."/>
            <person name="Hubbard S.S."/>
            <person name="Banfield J.F."/>
        </authorList>
    </citation>
    <scope>NUCLEOTIDE SEQUENCE [LARGE SCALE GENOMIC DNA]</scope>
</reference>
<dbReference type="PROSITE" id="PS00527">
    <property type="entry name" value="RIBOSOMAL_S14"/>
    <property type="match status" value="1"/>
</dbReference>
<evidence type="ECO:0000256" key="4">
    <source>
        <dbReference type="ARBA" id="ARBA00022884"/>
    </source>
</evidence>
<dbReference type="InterPro" id="IPR023053">
    <property type="entry name" value="Ribosomal_uS14_bact"/>
</dbReference>
<dbReference type="Pfam" id="PF00253">
    <property type="entry name" value="Ribosomal_S14"/>
    <property type="match status" value="1"/>
</dbReference>